<keyword evidence="3" id="KW-1185">Reference proteome</keyword>
<feature type="signal peptide" evidence="1">
    <location>
        <begin position="1"/>
        <end position="18"/>
    </location>
</feature>
<evidence type="ECO:0000313" key="2">
    <source>
        <dbReference type="EMBL" id="ODM16153.1"/>
    </source>
</evidence>
<reference evidence="2 3" key="1">
    <citation type="journal article" date="2016" name="BMC Genomics">
        <title>Comparative genomic and transcriptomic analyses of the Fuzhuan brick tea-fermentation fungus Aspergillus cristatus.</title>
        <authorList>
            <person name="Ge Y."/>
            <person name="Wang Y."/>
            <person name="Liu Y."/>
            <person name="Tan Y."/>
            <person name="Ren X."/>
            <person name="Zhang X."/>
            <person name="Hyde K.D."/>
            <person name="Liu Y."/>
            <person name="Liu Z."/>
        </authorList>
    </citation>
    <scope>NUCLEOTIDE SEQUENCE [LARGE SCALE GENOMIC DNA]</scope>
    <source>
        <strain evidence="2 3">GZAAS20.1005</strain>
    </source>
</reference>
<name>A0A1E3B5C7_ASPCR</name>
<proteinExistence type="predicted"/>
<protein>
    <submittedName>
        <fullName evidence="2">Uncharacterized protein</fullName>
    </submittedName>
</protein>
<sequence>MQLTTILTTALLSSVSLAGTFKTLSKSKPNPALTWHVANFNTHCTAGDCTYNFHIAGQGTQNTPGFNTTCTGTTGKKEYQPCSDEQISAIVDPAKSSQWDVEVQHTWIKGEAQFWAIGSANATAPSKWFNITVDEQYGVA</sequence>
<dbReference type="AlphaFoldDB" id="A0A1E3B5C7"/>
<dbReference type="STRING" id="573508.A0A1E3B5C7"/>
<dbReference type="EMBL" id="JXNT01000013">
    <property type="protein sequence ID" value="ODM16153.1"/>
    <property type="molecule type" value="Genomic_DNA"/>
</dbReference>
<keyword evidence="1" id="KW-0732">Signal</keyword>
<comment type="caution">
    <text evidence="2">The sequence shown here is derived from an EMBL/GenBank/DDBJ whole genome shotgun (WGS) entry which is preliminary data.</text>
</comment>
<evidence type="ECO:0000256" key="1">
    <source>
        <dbReference type="SAM" id="SignalP"/>
    </source>
</evidence>
<dbReference type="Proteomes" id="UP000094569">
    <property type="component" value="Unassembled WGS sequence"/>
</dbReference>
<accession>A0A1E3B5C7</accession>
<gene>
    <name evidence="2" type="ORF">SI65_08587</name>
</gene>
<dbReference type="OrthoDB" id="3490397at2759"/>
<dbReference type="VEuPathDB" id="FungiDB:SI65_08587"/>
<feature type="chain" id="PRO_5009123425" evidence="1">
    <location>
        <begin position="19"/>
        <end position="140"/>
    </location>
</feature>
<organism evidence="2 3">
    <name type="scientific">Aspergillus cristatus</name>
    <name type="common">Chinese Fuzhuan brick tea-fermentation fungus</name>
    <name type="synonym">Eurotium cristatum</name>
    <dbReference type="NCBI Taxonomy" id="573508"/>
    <lineage>
        <taxon>Eukaryota</taxon>
        <taxon>Fungi</taxon>
        <taxon>Dikarya</taxon>
        <taxon>Ascomycota</taxon>
        <taxon>Pezizomycotina</taxon>
        <taxon>Eurotiomycetes</taxon>
        <taxon>Eurotiomycetidae</taxon>
        <taxon>Eurotiales</taxon>
        <taxon>Aspergillaceae</taxon>
        <taxon>Aspergillus</taxon>
        <taxon>Aspergillus subgen. Aspergillus</taxon>
    </lineage>
</organism>
<evidence type="ECO:0000313" key="3">
    <source>
        <dbReference type="Proteomes" id="UP000094569"/>
    </source>
</evidence>